<sequence>MRRQEPDAELVRIWKTTTKRRRAALPPTKQQHEQEKHIAKAFKEKKQSWK</sequence>
<reference evidence="1" key="1">
    <citation type="submission" date="2021-06" db="EMBL/GenBank/DDBJ databases">
        <authorList>
            <person name="Kallberg Y."/>
            <person name="Tangrot J."/>
            <person name="Rosling A."/>
        </authorList>
    </citation>
    <scope>NUCLEOTIDE SEQUENCE</scope>
    <source>
        <strain evidence="1">MA453B</strain>
    </source>
</reference>
<organism evidence="1 2">
    <name type="scientific">Dentiscutata erythropus</name>
    <dbReference type="NCBI Taxonomy" id="1348616"/>
    <lineage>
        <taxon>Eukaryota</taxon>
        <taxon>Fungi</taxon>
        <taxon>Fungi incertae sedis</taxon>
        <taxon>Mucoromycota</taxon>
        <taxon>Glomeromycotina</taxon>
        <taxon>Glomeromycetes</taxon>
        <taxon>Diversisporales</taxon>
        <taxon>Gigasporaceae</taxon>
        <taxon>Dentiscutata</taxon>
    </lineage>
</organism>
<gene>
    <name evidence="1" type="ORF">DERYTH_LOCUS18653</name>
</gene>
<accession>A0A9N9J8W6</accession>
<name>A0A9N9J8W6_9GLOM</name>
<comment type="caution">
    <text evidence="1">The sequence shown here is derived from an EMBL/GenBank/DDBJ whole genome shotgun (WGS) entry which is preliminary data.</text>
</comment>
<dbReference type="EMBL" id="CAJVPY010019217">
    <property type="protein sequence ID" value="CAG8770626.1"/>
    <property type="molecule type" value="Genomic_DNA"/>
</dbReference>
<evidence type="ECO:0000313" key="1">
    <source>
        <dbReference type="EMBL" id="CAG8770626.1"/>
    </source>
</evidence>
<evidence type="ECO:0000313" key="2">
    <source>
        <dbReference type="Proteomes" id="UP000789405"/>
    </source>
</evidence>
<protein>
    <submittedName>
        <fullName evidence="1">22970_t:CDS:1</fullName>
    </submittedName>
</protein>
<proteinExistence type="predicted"/>
<feature type="non-terminal residue" evidence="1">
    <location>
        <position position="50"/>
    </location>
</feature>
<keyword evidence="2" id="KW-1185">Reference proteome</keyword>
<dbReference type="Proteomes" id="UP000789405">
    <property type="component" value="Unassembled WGS sequence"/>
</dbReference>
<dbReference type="AlphaFoldDB" id="A0A9N9J8W6"/>